<dbReference type="RefSeq" id="WP_042278377.1">
    <property type="nucleotide sequence ID" value="NZ_BBML01000003.1"/>
</dbReference>
<keyword evidence="2 11" id="KW-1003">Cell membrane</keyword>
<dbReference type="PANTHER" id="PTHR28259">
    <property type="entry name" value="FLUORIDE EXPORT PROTEIN 1-RELATED"/>
    <property type="match status" value="1"/>
</dbReference>
<dbReference type="GO" id="GO:0062054">
    <property type="term" value="F:fluoride channel activity"/>
    <property type="evidence" value="ECO:0007669"/>
    <property type="project" value="UniProtKB-UniRule"/>
</dbReference>
<feature type="transmembrane region" description="Helical" evidence="11">
    <location>
        <begin position="98"/>
        <end position="119"/>
    </location>
</feature>
<evidence type="ECO:0000256" key="3">
    <source>
        <dbReference type="ARBA" id="ARBA00022519"/>
    </source>
</evidence>
<dbReference type="Pfam" id="PF02537">
    <property type="entry name" value="CRCB"/>
    <property type="match status" value="1"/>
</dbReference>
<dbReference type="NCBIfam" id="TIGR00494">
    <property type="entry name" value="crcB"/>
    <property type="match status" value="1"/>
</dbReference>
<evidence type="ECO:0000256" key="6">
    <source>
        <dbReference type="ARBA" id="ARBA00023065"/>
    </source>
</evidence>
<comment type="activity regulation">
    <text evidence="11">Na(+) is not transported, but it plays an essential structural role and its presence is essential for fluoride channel function.</text>
</comment>
<protein>
    <recommendedName>
        <fullName evidence="11">Fluoride-specific ion channel FluC</fullName>
    </recommendedName>
</protein>
<feature type="transmembrane region" description="Helical" evidence="11">
    <location>
        <begin position="30"/>
        <end position="52"/>
    </location>
</feature>
<comment type="catalytic activity">
    <reaction evidence="10">
        <text>fluoride(in) = fluoride(out)</text>
        <dbReference type="Rhea" id="RHEA:76159"/>
        <dbReference type="ChEBI" id="CHEBI:17051"/>
    </reaction>
    <physiologicalReaction direction="left-to-right" evidence="10">
        <dbReference type="Rhea" id="RHEA:76160"/>
    </physiologicalReaction>
</comment>
<evidence type="ECO:0000256" key="10">
    <source>
        <dbReference type="ARBA" id="ARBA00035585"/>
    </source>
</evidence>
<evidence type="ECO:0000256" key="7">
    <source>
        <dbReference type="ARBA" id="ARBA00023136"/>
    </source>
</evidence>
<keyword evidence="11" id="KW-0479">Metal-binding</keyword>
<evidence type="ECO:0000256" key="1">
    <source>
        <dbReference type="ARBA" id="ARBA00004651"/>
    </source>
</evidence>
<comment type="function">
    <text evidence="11">Fluoride-specific ion channel. Important for reducing fluoride concentration in the cell, thus reducing its toxicity.</text>
</comment>
<dbReference type="EMBL" id="BBML01000003">
    <property type="protein sequence ID" value="GAK96853.1"/>
    <property type="molecule type" value="Genomic_DNA"/>
</dbReference>
<comment type="similarity">
    <text evidence="9 11">Belongs to the fluoride channel Fluc/FEX (TC 1.A.43) family.</text>
</comment>
<dbReference type="HAMAP" id="MF_00454">
    <property type="entry name" value="FluC"/>
    <property type="match status" value="1"/>
</dbReference>
<comment type="subcellular location">
    <subcellularLocation>
        <location evidence="1 11">Cell membrane</location>
        <topology evidence="1 11">Multi-pass membrane protein</topology>
    </subcellularLocation>
</comment>
<keyword evidence="8 11" id="KW-0407">Ion channel</keyword>
<evidence type="ECO:0000256" key="9">
    <source>
        <dbReference type="ARBA" id="ARBA00035120"/>
    </source>
</evidence>
<keyword evidence="4 11" id="KW-0812">Transmembrane</keyword>
<dbReference type="eggNOG" id="COG0239">
    <property type="taxonomic scope" value="Bacteria"/>
</dbReference>
<dbReference type="GO" id="GO:0005886">
    <property type="term" value="C:plasma membrane"/>
    <property type="evidence" value="ECO:0007669"/>
    <property type="project" value="UniProtKB-SubCell"/>
</dbReference>
<feature type="transmembrane region" description="Helical" evidence="11">
    <location>
        <begin position="64"/>
        <end position="86"/>
    </location>
</feature>
<keyword evidence="3" id="KW-0997">Cell inner membrane</keyword>
<keyword evidence="11" id="KW-0915">Sodium</keyword>
<keyword evidence="7 11" id="KW-0472">Membrane</keyword>
<keyword evidence="6 11" id="KW-0406">Ion transport</keyword>
<dbReference type="STRING" id="319236.BST91_03295"/>
<feature type="binding site" evidence="11">
    <location>
        <position position="76"/>
    </location>
    <ligand>
        <name>Na(+)</name>
        <dbReference type="ChEBI" id="CHEBI:29101"/>
        <note>structural</note>
    </ligand>
</feature>
<evidence type="ECO:0000313" key="13">
    <source>
        <dbReference type="Proteomes" id="UP000029221"/>
    </source>
</evidence>
<sequence length="123" mass="13772">MKSFFLVFIGGGIGSYLRYAVSIYMNSGTIKWLPTLIVNVLGCFLLGILWQLTERTDSISHPRYLLLGIGFCGGLTTFSTFSLELVKFIKNGDFLNAGLYFFGSMILGMIMLYLGYSIFKSFI</sequence>
<evidence type="ECO:0000256" key="8">
    <source>
        <dbReference type="ARBA" id="ARBA00023303"/>
    </source>
</evidence>
<accession>A0A090Q539</accession>
<evidence type="ECO:0000256" key="4">
    <source>
        <dbReference type="ARBA" id="ARBA00022692"/>
    </source>
</evidence>
<dbReference type="InterPro" id="IPR003691">
    <property type="entry name" value="FluC"/>
</dbReference>
<dbReference type="GO" id="GO:0046872">
    <property type="term" value="F:metal ion binding"/>
    <property type="evidence" value="ECO:0007669"/>
    <property type="project" value="UniProtKB-KW"/>
</dbReference>
<dbReference type="GO" id="GO:0140114">
    <property type="term" value="P:cellular detoxification of fluoride"/>
    <property type="evidence" value="ECO:0007669"/>
    <property type="project" value="UniProtKB-UniRule"/>
</dbReference>
<evidence type="ECO:0000256" key="2">
    <source>
        <dbReference type="ARBA" id="ARBA00022475"/>
    </source>
</evidence>
<evidence type="ECO:0000256" key="5">
    <source>
        <dbReference type="ARBA" id="ARBA00022989"/>
    </source>
</evidence>
<comment type="caution">
    <text evidence="12">The sequence shown here is derived from an EMBL/GenBank/DDBJ whole genome shotgun (WGS) entry which is preliminary data.</text>
</comment>
<evidence type="ECO:0000313" key="12">
    <source>
        <dbReference type="EMBL" id="GAK96853.1"/>
    </source>
</evidence>
<gene>
    <name evidence="11" type="primary">fluC</name>
    <name evidence="11" type="synonym">crcB</name>
    <name evidence="12" type="ORF">JCM19294_1162</name>
</gene>
<proteinExistence type="inferred from homology"/>
<dbReference type="PANTHER" id="PTHR28259:SF1">
    <property type="entry name" value="FLUORIDE EXPORT PROTEIN 1-RELATED"/>
    <property type="match status" value="1"/>
</dbReference>
<dbReference type="Proteomes" id="UP000029221">
    <property type="component" value="Unassembled WGS sequence"/>
</dbReference>
<name>A0A090Q539_9FLAO</name>
<keyword evidence="13" id="KW-1185">Reference proteome</keyword>
<keyword evidence="11" id="KW-0813">Transport</keyword>
<reference evidence="12" key="1">
    <citation type="journal article" date="2014" name="Genome Announc.">
        <title>Draft Genome Sequences of Marine Flavobacterium Nonlabens Strains NR17, NR24, NR27, NR32, NR33, and Ara13.</title>
        <authorList>
            <person name="Nakanishi M."/>
            <person name="Meirelles P."/>
            <person name="Suzuki R."/>
            <person name="Takatani N."/>
            <person name="Mino S."/>
            <person name="Suda W."/>
            <person name="Oshima K."/>
            <person name="Hattori M."/>
            <person name="Ohkuma M."/>
            <person name="Hosokawa M."/>
            <person name="Miyashita K."/>
            <person name="Thompson F.L."/>
            <person name="Niwa A."/>
            <person name="Sawabe T."/>
            <person name="Sawabe T."/>
        </authorList>
    </citation>
    <scope>NUCLEOTIDE SEQUENCE [LARGE SCALE GENOMIC DNA]</scope>
    <source>
        <strain evidence="12">JCM 19294</strain>
    </source>
</reference>
<evidence type="ECO:0000256" key="11">
    <source>
        <dbReference type="HAMAP-Rule" id="MF_00454"/>
    </source>
</evidence>
<keyword evidence="5 11" id="KW-1133">Transmembrane helix</keyword>
<organism evidence="12 13">
    <name type="scientific">Nonlabens tegetincola</name>
    <dbReference type="NCBI Taxonomy" id="323273"/>
    <lineage>
        <taxon>Bacteria</taxon>
        <taxon>Pseudomonadati</taxon>
        <taxon>Bacteroidota</taxon>
        <taxon>Flavobacteriia</taxon>
        <taxon>Flavobacteriales</taxon>
        <taxon>Flavobacteriaceae</taxon>
        <taxon>Nonlabens</taxon>
    </lineage>
</organism>
<feature type="binding site" evidence="11">
    <location>
        <position position="73"/>
    </location>
    <ligand>
        <name>Na(+)</name>
        <dbReference type="ChEBI" id="CHEBI:29101"/>
        <note>structural</note>
    </ligand>
</feature>
<dbReference type="AlphaFoldDB" id="A0A090Q539"/>